<protein>
    <submittedName>
        <fullName evidence="2">Xylose isomerase domain protein TIM barrel</fullName>
    </submittedName>
</protein>
<reference evidence="2 3" key="1">
    <citation type="journal article" date="2009" name="Stand. Genomic Sci.">
        <title>Complete genome sequence of Stackebrandtia nassauensis type strain (LLR-40K-21).</title>
        <authorList>
            <person name="Munk C."/>
            <person name="Lapidus A."/>
            <person name="Copeland A."/>
            <person name="Jando M."/>
            <person name="Mayilraj S."/>
            <person name="Glavina Del Rio T."/>
            <person name="Nolan M."/>
            <person name="Chen F."/>
            <person name="Lucas S."/>
            <person name="Tice H."/>
            <person name="Cheng J.F."/>
            <person name="Han C."/>
            <person name="Detter J.C."/>
            <person name="Bruce D."/>
            <person name="Goodwin L."/>
            <person name="Chain P."/>
            <person name="Pitluck S."/>
            <person name="Goker M."/>
            <person name="Ovchinikova G."/>
            <person name="Pati A."/>
            <person name="Ivanova N."/>
            <person name="Mavromatis K."/>
            <person name="Chen A."/>
            <person name="Palaniappan K."/>
            <person name="Land M."/>
            <person name="Hauser L."/>
            <person name="Chang Y.J."/>
            <person name="Jeffries C.D."/>
            <person name="Bristow J."/>
            <person name="Eisen J.A."/>
            <person name="Markowitz V."/>
            <person name="Hugenholtz P."/>
            <person name="Kyrpides N.C."/>
            <person name="Klenk H.P."/>
        </authorList>
    </citation>
    <scope>NUCLEOTIDE SEQUENCE [LARGE SCALE GENOMIC DNA]</scope>
    <source>
        <strain evidence="3">DSM 44728 / CIP 108903 / NRRL B-16338 / NBRC 102104 / LLR-40K-21</strain>
    </source>
</reference>
<dbReference type="STRING" id="446470.Snas_1040"/>
<organism evidence="2 3">
    <name type="scientific">Stackebrandtia nassauensis (strain DSM 44728 / CIP 108903 / NRRL B-16338 / NBRC 102104 / LLR-40K-21)</name>
    <dbReference type="NCBI Taxonomy" id="446470"/>
    <lineage>
        <taxon>Bacteria</taxon>
        <taxon>Bacillati</taxon>
        <taxon>Actinomycetota</taxon>
        <taxon>Actinomycetes</taxon>
        <taxon>Glycomycetales</taxon>
        <taxon>Glycomycetaceae</taxon>
        <taxon>Stackebrandtia</taxon>
    </lineage>
</organism>
<dbReference type="InterPro" id="IPR013022">
    <property type="entry name" value="Xyl_isomerase-like_TIM-brl"/>
</dbReference>
<dbReference type="Gene3D" id="3.20.20.150">
    <property type="entry name" value="Divalent-metal-dependent TIM barrel enzymes"/>
    <property type="match status" value="1"/>
</dbReference>
<dbReference type="PANTHER" id="PTHR12110">
    <property type="entry name" value="HYDROXYPYRUVATE ISOMERASE"/>
    <property type="match status" value="1"/>
</dbReference>
<keyword evidence="2" id="KW-0413">Isomerase</keyword>
<gene>
    <name evidence="2" type="ordered locus">Snas_1040</name>
</gene>
<accession>D3QA38</accession>
<dbReference type="SUPFAM" id="SSF51658">
    <property type="entry name" value="Xylose isomerase-like"/>
    <property type="match status" value="1"/>
</dbReference>
<evidence type="ECO:0000313" key="2">
    <source>
        <dbReference type="EMBL" id="ADD40750.1"/>
    </source>
</evidence>
<dbReference type="OrthoDB" id="9815124at2"/>
<dbReference type="EMBL" id="CP001778">
    <property type="protein sequence ID" value="ADD40750.1"/>
    <property type="molecule type" value="Genomic_DNA"/>
</dbReference>
<sequence length="250" mass="26202">MRSFGFSTLGCPGLDVDTVLAMARRHGADLVQLRCAPDEPVNTGLSGAGRADVVAAFATAGVGFGALATYVKLSDPDMLRPLDEHIALAVDLGAPALRLFPGDVAVETGTERLHRAEELAAGTGVVLTVETHDEYLRGAQIAQLLAETEAVKAVWDVLHTWRAGETVANSLAALGPYLAELQIKDVPSAEDRRPLAPGTGVLPLREALEAVAAAGIEVPVIFEHEAKWRADADPFEESLAAAVRLAKASG</sequence>
<dbReference type="AlphaFoldDB" id="D3QA38"/>
<keyword evidence="3" id="KW-1185">Reference proteome</keyword>
<evidence type="ECO:0000259" key="1">
    <source>
        <dbReference type="Pfam" id="PF01261"/>
    </source>
</evidence>
<proteinExistence type="predicted"/>
<dbReference type="HOGENOM" id="CLU_050006_6_3_11"/>
<evidence type="ECO:0000313" key="3">
    <source>
        <dbReference type="Proteomes" id="UP000000844"/>
    </source>
</evidence>
<dbReference type="InterPro" id="IPR050312">
    <property type="entry name" value="IolE/XylAMocC-like"/>
</dbReference>
<dbReference type="eggNOG" id="COG1082">
    <property type="taxonomic scope" value="Bacteria"/>
</dbReference>
<dbReference type="RefSeq" id="WP_013016321.1">
    <property type="nucleotide sequence ID" value="NC_013947.1"/>
</dbReference>
<dbReference type="KEGG" id="sna:Snas_1040"/>
<dbReference type="Pfam" id="PF01261">
    <property type="entry name" value="AP_endonuc_2"/>
    <property type="match status" value="1"/>
</dbReference>
<dbReference type="Proteomes" id="UP000000844">
    <property type="component" value="Chromosome"/>
</dbReference>
<name>D3QA38_STANL</name>
<dbReference type="GO" id="GO:0016853">
    <property type="term" value="F:isomerase activity"/>
    <property type="evidence" value="ECO:0007669"/>
    <property type="project" value="UniProtKB-KW"/>
</dbReference>
<feature type="domain" description="Xylose isomerase-like TIM barrel" evidence="1">
    <location>
        <begin position="21"/>
        <end position="240"/>
    </location>
</feature>
<dbReference type="InterPro" id="IPR036237">
    <property type="entry name" value="Xyl_isomerase-like_sf"/>
</dbReference>